<name>A0ACC0G5C5_9ERIC</name>
<comment type="caution">
    <text evidence="1">The sequence shown here is derived from an EMBL/GenBank/DDBJ whole genome shotgun (WGS) entry which is preliminary data.</text>
</comment>
<accession>A0ACC0G5C5</accession>
<reference evidence="1 2" key="1">
    <citation type="journal article" date="2022" name="Plant J.">
        <title>Chromosome-level genome of Camellia lanceoleosa provides a valuable resource for understanding genome evolution and self-incompatibility.</title>
        <authorList>
            <person name="Gong W."/>
            <person name="Xiao S."/>
            <person name="Wang L."/>
            <person name="Liao Z."/>
            <person name="Chang Y."/>
            <person name="Mo W."/>
            <person name="Hu G."/>
            <person name="Li W."/>
            <person name="Zhao G."/>
            <person name="Zhu H."/>
            <person name="Hu X."/>
            <person name="Ji K."/>
            <person name="Xiang X."/>
            <person name="Song Q."/>
            <person name="Yuan D."/>
            <person name="Jin S."/>
            <person name="Zhang L."/>
        </authorList>
    </citation>
    <scope>NUCLEOTIDE SEQUENCE [LARGE SCALE GENOMIC DNA]</scope>
    <source>
        <strain evidence="1">SQ_2022a</strain>
    </source>
</reference>
<proteinExistence type="predicted"/>
<protein>
    <submittedName>
        <fullName evidence="1">Leucine-rich repeat receptor-like protein kinase</fullName>
    </submittedName>
</protein>
<organism evidence="1 2">
    <name type="scientific">Camellia lanceoleosa</name>
    <dbReference type="NCBI Taxonomy" id="1840588"/>
    <lineage>
        <taxon>Eukaryota</taxon>
        <taxon>Viridiplantae</taxon>
        <taxon>Streptophyta</taxon>
        <taxon>Embryophyta</taxon>
        <taxon>Tracheophyta</taxon>
        <taxon>Spermatophyta</taxon>
        <taxon>Magnoliopsida</taxon>
        <taxon>eudicotyledons</taxon>
        <taxon>Gunneridae</taxon>
        <taxon>Pentapetalae</taxon>
        <taxon>asterids</taxon>
        <taxon>Ericales</taxon>
        <taxon>Theaceae</taxon>
        <taxon>Camellia</taxon>
    </lineage>
</organism>
<gene>
    <name evidence="1" type="ORF">LOK49_LG11G01427</name>
</gene>
<dbReference type="EMBL" id="CM045769">
    <property type="protein sequence ID" value="KAI7994836.1"/>
    <property type="molecule type" value="Genomic_DNA"/>
</dbReference>
<evidence type="ECO:0000313" key="2">
    <source>
        <dbReference type="Proteomes" id="UP001060215"/>
    </source>
</evidence>
<dbReference type="Proteomes" id="UP001060215">
    <property type="component" value="Chromosome 12"/>
</dbReference>
<keyword evidence="2" id="KW-1185">Reference proteome</keyword>
<sequence>MGCLISQLASKFAFFPPSPATYAVKKSSSGKLTAVSTASSMPVPIGDDTSLDVLFPSTASFTELVVLDLSQNPFLVSEIPTDIGKLGTLQHLLLQSSGFYGSIPESFVGFLV</sequence>
<evidence type="ECO:0000313" key="1">
    <source>
        <dbReference type="EMBL" id="KAI7994836.1"/>
    </source>
</evidence>